<evidence type="ECO:0000313" key="3">
    <source>
        <dbReference type="EMBL" id="AZN70438.1"/>
    </source>
</evidence>
<keyword evidence="1" id="KW-0812">Transmembrane</keyword>
<feature type="domain" description="DUF1468" evidence="2">
    <location>
        <begin position="28"/>
        <end position="163"/>
    </location>
</feature>
<dbReference type="KEGG" id="abaw:D5400_03345"/>
<protein>
    <submittedName>
        <fullName evidence="3">Tripartite tricarboxylate transporter TctB family protein</fullName>
    </submittedName>
</protein>
<accession>A0A3Q8XLJ1</accession>
<gene>
    <name evidence="3" type="ORF">D5400_03345</name>
</gene>
<organism evidence="3 4">
    <name type="scientific">Georhizobium profundi</name>
    <dbReference type="NCBI Taxonomy" id="2341112"/>
    <lineage>
        <taxon>Bacteria</taxon>
        <taxon>Pseudomonadati</taxon>
        <taxon>Pseudomonadota</taxon>
        <taxon>Alphaproteobacteria</taxon>
        <taxon>Hyphomicrobiales</taxon>
        <taxon>Rhizobiaceae</taxon>
        <taxon>Georhizobium</taxon>
    </lineage>
</organism>
<keyword evidence="1" id="KW-0472">Membrane</keyword>
<feature type="transmembrane region" description="Helical" evidence="1">
    <location>
        <begin position="91"/>
        <end position="124"/>
    </location>
</feature>
<evidence type="ECO:0000259" key="2">
    <source>
        <dbReference type="Pfam" id="PF07331"/>
    </source>
</evidence>
<evidence type="ECO:0000313" key="4">
    <source>
        <dbReference type="Proteomes" id="UP000268192"/>
    </source>
</evidence>
<feature type="transmembrane region" description="Helical" evidence="1">
    <location>
        <begin position="136"/>
        <end position="154"/>
    </location>
</feature>
<dbReference type="InterPro" id="IPR009936">
    <property type="entry name" value="DUF1468"/>
</dbReference>
<dbReference type="OrthoDB" id="7347328at2"/>
<feature type="transmembrane region" description="Helical" evidence="1">
    <location>
        <begin position="21"/>
        <end position="40"/>
    </location>
</feature>
<dbReference type="Pfam" id="PF07331">
    <property type="entry name" value="TctB"/>
    <property type="match status" value="1"/>
</dbReference>
<name>A0A3Q8XLJ1_9HYPH</name>
<dbReference type="EMBL" id="CP032509">
    <property type="protein sequence ID" value="AZN70438.1"/>
    <property type="molecule type" value="Genomic_DNA"/>
</dbReference>
<dbReference type="AlphaFoldDB" id="A0A3Q8XLJ1"/>
<reference evidence="3 4" key="1">
    <citation type="submission" date="2018-09" db="EMBL/GenBank/DDBJ databases">
        <title>Marinorhizobium profundi gen. nov., sp. nov., isolated from a deep-sea sediment sample from the New Britain Trench and proposal of Marinorhizobiaceae fam. nov. in the order Rhizobiales of the class Alphaproteobacteria.</title>
        <authorList>
            <person name="Cao J."/>
        </authorList>
    </citation>
    <scope>NUCLEOTIDE SEQUENCE [LARGE SCALE GENOMIC DNA]</scope>
    <source>
        <strain evidence="3 4">WS11</strain>
    </source>
</reference>
<proteinExistence type="predicted"/>
<sequence>MATHEQGGAGMRRPDEAARRKFDLGGLAIAIGLFLFSALIALDASSYPERRSYAQIGPEIFPYIVAIGIAVFGVLTVVMARRGDFPEREALNWGPVIWIIGALAGMTALLYAGAGFIIASGVLFGGAARGFGRKPVILTVFVGVVISALLYVLFRQGLGLSLPAGLIEPYLNALFR</sequence>
<dbReference type="RefSeq" id="WP_126007641.1">
    <property type="nucleotide sequence ID" value="NZ_CP032509.1"/>
</dbReference>
<keyword evidence="1" id="KW-1133">Transmembrane helix</keyword>
<dbReference type="Proteomes" id="UP000268192">
    <property type="component" value="Chromosome"/>
</dbReference>
<keyword evidence="4" id="KW-1185">Reference proteome</keyword>
<feature type="transmembrane region" description="Helical" evidence="1">
    <location>
        <begin position="60"/>
        <end position="79"/>
    </location>
</feature>
<evidence type="ECO:0000256" key="1">
    <source>
        <dbReference type="SAM" id="Phobius"/>
    </source>
</evidence>